<feature type="chain" id="PRO_5020039233" description="Secreted protein" evidence="2">
    <location>
        <begin position="23"/>
        <end position="63"/>
    </location>
</feature>
<evidence type="ECO:0008006" key="5">
    <source>
        <dbReference type="Google" id="ProtNLM"/>
    </source>
</evidence>
<name>A0A4P1RCH2_LUPAN</name>
<reference evidence="3 4" key="1">
    <citation type="journal article" date="2017" name="Plant Biotechnol. J.">
        <title>A comprehensive draft genome sequence for lupin (Lupinus angustifolius), an emerging health food: insights into plant-microbe interactions and legume evolution.</title>
        <authorList>
            <person name="Hane J.K."/>
            <person name="Ming Y."/>
            <person name="Kamphuis L.G."/>
            <person name="Nelson M.N."/>
            <person name="Garg G."/>
            <person name="Atkins C.A."/>
            <person name="Bayer P.E."/>
            <person name="Bravo A."/>
            <person name="Bringans S."/>
            <person name="Cannon S."/>
            <person name="Edwards D."/>
            <person name="Foley R."/>
            <person name="Gao L.L."/>
            <person name="Harrison M.J."/>
            <person name="Huang W."/>
            <person name="Hurgobin B."/>
            <person name="Li S."/>
            <person name="Liu C.W."/>
            <person name="McGrath A."/>
            <person name="Morahan G."/>
            <person name="Murray J."/>
            <person name="Weller J."/>
            <person name="Jian J."/>
            <person name="Singh K.B."/>
        </authorList>
    </citation>
    <scope>NUCLEOTIDE SEQUENCE [LARGE SCALE GENOMIC DNA]</scope>
    <source>
        <strain evidence="4">cv. Tanjil</strain>
        <tissue evidence="3">Whole plant</tissue>
    </source>
</reference>
<feature type="signal peptide" evidence="2">
    <location>
        <begin position="1"/>
        <end position="22"/>
    </location>
</feature>
<organism evidence="3 4">
    <name type="scientific">Lupinus angustifolius</name>
    <name type="common">Narrow-leaved blue lupine</name>
    <dbReference type="NCBI Taxonomy" id="3871"/>
    <lineage>
        <taxon>Eukaryota</taxon>
        <taxon>Viridiplantae</taxon>
        <taxon>Streptophyta</taxon>
        <taxon>Embryophyta</taxon>
        <taxon>Tracheophyta</taxon>
        <taxon>Spermatophyta</taxon>
        <taxon>Magnoliopsida</taxon>
        <taxon>eudicotyledons</taxon>
        <taxon>Gunneridae</taxon>
        <taxon>Pentapetalae</taxon>
        <taxon>rosids</taxon>
        <taxon>fabids</taxon>
        <taxon>Fabales</taxon>
        <taxon>Fabaceae</taxon>
        <taxon>Papilionoideae</taxon>
        <taxon>50 kb inversion clade</taxon>
        <taxon>genistoids sensu lato</taxon>
        <taxon>core genistoids</taxon>
        <taxon>Genisteae</taxon>
        <taxon>Lupinus</taxon>
    </lineage>
</organism>
<keyword evidence="2" id="KW-0732">Signal</keyword>
<keyword evidence="4" id="KW-1185">Reference proteome</keyword>
<dbReference type="AlphaFoldDB" id="A0A4P1RCH2"/>
<dbReference type="EMBL" id="CM007367">
    <property type="protein sequence ID" value="OIW08348.1"/>
    <property type="molecule type" value="Genomic_DNA"/>
</dbReference>
<gene>
    <name evidence="3" type="ORF">TanjilG_03024</name>
</gene>
<dbReference type="Proteomes" id="UP000188354">
    <property type="component" value="Chromosome LG07"/>
</dbReference>
<feature type="compositionally biased region" description="Basic residues" evidence="1">
    <location>
        <begin position="43"/>
        <end position="52"/>
    </location>
</feature>
<evidence type="ECO:0000313" key="3">
    <source>
        <dbReference type="EMBL" id="OIW08348.1"/>
    </source>
</evidence>
<accession>A0A4P1RCH2</accession>
<sequence length="63" mass="7063">MPSFLSFPLLVRSVILIPILIAAPRCPNYPPPSTPSSPLLQRKPPHSKKRKFPISLLRPKPKP</sequence>
<evidence type="ECO:0000256" key="1">
    <source>
        <dbReference type="SAM" id="MobiDB-lite"/>
    </source>
</evidence>
<evidence type="ECO:0000313" key="4">
    <source>
        <dbReference type="Proteomes" id="UP000188354"/>
    </source>
</evidence>
<proteinExistence type="predicted"/>
<dbReference type="Gramene" id="OIW08348">
    <property type="protein sequence ID" value="OIW08348"/>
    <property type="gene ID" value="TanjilG_03024"/>
</dbReference>
<protein>
    <recommendedName>
        <fullName evidence="5">Secreted protein</fullName>
    </recommendedName>
</protein>
<feature type="region of interest" description="Disordered" evidence="1">
    <location>
        <begin position="31"/>
        <end position="63"/>
    </location>
</feature>
<evidence type="ECO:0000256" key="2">
    <source>
        <dbReference type="SAM" id="SignalP"/>
    </source>
</evidence>